<gene>
    <name evidence="2" type="ORF">Glove_20g21</name>
</gene>
<feature type="region of interest" description="Disordered" evidence="1">
    <location>
        <begin position="1"/>
        <end position="24"/>
    </location>
</feature>
<keyword evidence="3" id="KW-1185">Reference proteome</keyword>
<organism evidence="2 3">
    <name type="scientific">Diversispora epigaea</name>
    <dbReference type="NCBI Taxonomy" id="1348612"/>
    <lineage>
        <taxon>Eukaryota</taxon>
        <taxon>Fungi</taxon>
        <taxon>Fungi incertae sedis</taxon>
        <taxon>Mucoromycota</taxon>
        <taxon>Glomeromycotina</taxon>
        <taxon>Glomeromycetes</taxon>
        <taxon>Diversisporales</taxon>
        <taxon>Diversisporaceae</taxon>
        <taxon>Diversispora</taxon>
    </lineage>
</organism>
<dbReference type="AlphaFoldDB" id="A0A397JKJ8"/>
<name>A0A397JKJ8_9GLOM</name>
<dbReference type="Proteomes" id="UP000266861">
    <property type="component" value="Unassembled WGS sequence"/>
</dbReference>
<proteinExistence type="predicted"/>
<comment type="caution">
    <text evidence="2">The sequence shown here is derived from an EMBL/GenBank/DDBJ whole genome shotgun (WGS) entry which is preliminary data.</text>
</comment>
<sequence length="82" mass="9782">MTEQNDDRSYVNSGSFDTNSSNEFVSEDFDYNDFNDEIENEKIFKYNKELFELLINKDIDEDSDLDSKYDKKLIKEDNNNDD</sequence>
<evidence type="ECO:0000313" key="3">
    <source>
        <dbReference type="Proteomes" id="UP000266861"/>
    </source>
</evidence>
<feature type="compositionally biased region" description="Polar residues" evidence="1">
    <location>
        <begin position="10"/>
        <end position="24"/>
    </location>
</feature>
<reference evidence="2 3" key="1">
    <citation type="submission" date="2018-08" db="EMBL/GenBank/DDBJ databases">
        <title>Genome and evolution of the arbuscular mycorrhizal fungus Diversispora epigaea (formerly Glomus versiforme) and its bacterial endosymbionts.</title>
        <authorList>
            <person name="Sun X."/>
            <person name="Fei Z."/>
            <person name="Harrison M."/>
        </authorList>
    </citation>
    <scope>NUCLEOTIDE SEQUENCE [LARGE SCALE GENOMIC DNA]</scope>
    <source>
        <strain evidence="2 3">IT104</strain>
    </source>
</reference>
<accession>A0A397JKJ8</accession>
<dbReference type="EMBL" id="PQFF01000018">
    <property type="protein sequence ID" value="RHZ88899.1"/>
    <property type="molecule type" value="Genomic_DNA"/>
</dbReference>
<evidence type="ECO:0000313" key="2">
    <source>
        <dbReference type="EMBL" id="RHZ88899.1"/>
    </source>
</evidence>
<protein>
    <submittedName>
        <fullName evidence="2">Uncharacterized protein</fullName>
    </submittedName>
</protein>
<evidence type="ECO:0000256" key="1">
    <source>
        <dbReference type="SAM" id="MobiDB-lite"/>
    </source>
</evidence>